<feature type="transmembrane region" description="Helical" evidence="2">
    <location>
        <begin position="354"/>
        <end position="378"/>
    </location>
</feature>
<evidence type="ECO:0000313" key="4">
    <source>
        <dbReference type="Proteomes" id="UP000001449"/>
    </source>
</evidence>
<feature type="transmembrane region" description="Helical" evidence="2">
    <location>
        <begin position="1170"/>
        <end position="1192"/>
    </location>
</feature>
<dbReference type="eggNOG" id="ENOG502TJTN">
    <property type="taxonomic scope" value="Eukaryota"/>
</dbReference>
<dbReference type="RefSeq" id="XP_002290358.1">
    <property type="nucleotide sequence ID" value="XM_002290322.1"/>
</dbReference>
<feature type="compositionally biased region" description="Polar residues" evidence="1">
    <location>
        <begin position="41"/>
        <end position="54"/>
    </location>
</feature>
<evidence type="ECO:0000313" key="3">
    <source>
        <dbReference type="EMBL" id="EED92110.1"/>
    </source>
</evidence>
<feature type="transmembrane region" description="Helical" evidence="2">
    <location>
        <begin position="802"/>
        <end position="822"/>
    </location>
</feature>
<accession>B8C3F1</accession>
<feature type="transmembrane region" description="Helical" evidence="2">
    <location>
        <begin position="426"/>
        <end position="445"/>
    </location>
</feature>
<keyword evidence="2" id="KW-1133">Transmembrane helix</keyword>
<feature type="compositionally biased region" description="Polar residues" evidence="1">
    <location>
        <begin position="169"/>
        <end position="180"/>
    </location>
</feature>
<feature type="transmembrane region" description="Helical" evidence="2">
    <location>
        <begin position="247"/>
        <end position="267"/>
    </location>
</feature>
<feature type="transmembrane region" description="Helical" evidence="2">
    <location>
        <begin position="1440"/>
        <end position="1458"/>
    </location>
</feature>
<dbReference type="InParanoid" id="B8C3F1"/>
<feature type="transmembrane region" description="Helical" evidence="2">
    <location>
        <begin position="995"/>
        <end position="1015"/>
    </location>
</feature>
<gene>
    <name evidence="3" type="ORF">THAPSDRAFT_22837</name>
</gene>
<reference evidence="3 4" key="1">
    <citation type="journal article" date="2004" name="Science">
        <title>The genome of the diatom Thalassiosira pseudonana: ecology, evolution, and metabolism.</title>
        <authorList>
            <person name="Armbrust E.V."/>
            <person name="Berges J.A."/>
            <person name="Bowler C."/>
            <person name="Green B.R."/>
            <person name="Martinez D."/>
            <person name="Putnam N.H."/>
            <person name="Zhou S."/>
            <person name="Allen A.E."/>
            <person name="Apt K.E."/>
            <person name="Bechner M."/>
            <person name="Brzezinski M.A."/>
            <person name="Chaal B.K."/>
            <person name="Chiovitti A."/>
            <person name="Davis A.K."/>
            <person name="Demarest M.S."/>
            <person name="Detter J.C."/>
            <person name="Glavina T."/>
            <person name="Goodstein D."/>
            <person name="Hadi M.Z."/>
            <person name="Hellsten U."/>
            <person name="Hildebrand M."/>
            <person name="Jenkins B.D."/>
            <person name="Jurka J."/>
            <person name="Kapitonov V.V."/>
            <person name="Kroger N."/>
            <person name="Lau W.W."/>
            <person name="Lane T.W."/>
            <person name="Larimer F.W."/>
            <person name="Lippmeier J.C."/>
            <person name="Lucas S."/>
            <person name="Medina M."/>
            <person name="Montsant A."/>
            <person name="Obornik M."/>
            <person name="Parker M.S."/>
            <person name="Palenik B."/>
            <person name="Pazour G.J."/>
            <person name="Richardson P.M."/>
            <person name="Rynearson T.A."/>
            <person name="Saito M.A."/>
            <person name="Schwartz D.C."/>
            <person name="Thamatrakoln K."/>
            <person name="Valentin K."/>
            <person name="Vardi A."/>
            <person name="Wilkerson F.P."/>
            <person name="Rokhsar D.S."/>
        </authorList>
    </citation>
    <scope>NUCLEOTIDE SEQUENCE [LARGE SCALE GENOMIC DNA]</scope>
    <source>
        <strain evidence="3 4">CCMP1335</strain>
    </source>
</reference>
<evidence type="ECO:0000256" key="1">
    <source>
        <dbReference type="SAM" id="MobiDB-lite"/>
    </source>
</evidence>
<reference evidence="3 4" key="2">
    <citation type="journal article" date="2008" name="Nature">
        <title>The Phaeodactylum genome reveals the evolutionary history of diatom genomes.</title>
        <authorList>
            <person name="Bowler C."/>
            <person name="Allen A.E."/>
            <person name="Badger J.H."/>
            <person name="Grimwood J."/>
            <person name="Jabbari K."/>
            <person name="Kuo A."/>
            <person name="Maheswari U."/>
            <person name="Martens C."/>
            <person name="Maumus F."/>
            <person name="Otillar R.P."/>
            <person name="Rayko E."/>
            <person name="Salamov A."/>
            <person name="Vandepoele K."/>
            <person name="Beszteri B."/>
            <person name="Gruber A."/>
            <person name="Heijde M."/>
            <person name="Katinka M."/>
            <person name="Mock T."/>
            <person name="Valentin K."/>
            <person name="Verret F."/>
            <person name="Berges J.A."/>
            <person name="Brownlee C."/>
            <person name="Cadoret J.P."/>
            <person name="Chiovitti A."/>
            <person name="Choi C.J."/>
            <person name="Coesel S."/>
            <person name="De Martino A."/>
            <person name="Detter J.C."/>
            <person name="Durkin C."/>
            <person name="Falciatore A."/>
            <person name="Fournet J."/>
            <person name="Haruta M."/>
            <person name="Huysman M.J."/>
            <person name="Jenkins B.D."/>
            <person name="Jiroutova K."/>
            <person name="Jorgensen R.E."/>
            <person name="Joubert Y."/>
            <person name="Kaplan A."/>
            <person name="Kroger N."/>
            <person name="Kroth P.G."/>
            <person name="La Roche J."/>
            <person name="Lindquist E."/>
            <person name="Lommer M."/>
            <person name="Martin-Jezequel V."/>
            <person name="Lopez P.J."/>
            <person name="Lucas S."/>
            <person name="Mangogna M."/>
            <person name="McGinnis K."/>
            <person name="Medlin L.K."/>
            <person name="Montsant A."/>
            <person name="Oudot-Le Secq M.P."/>
            <person name="Napoli C."/>
            <person name="Obornik M."/>
            <person name="Parker M.S."/>
            <person name="Petit J.L."/>
            <person name="Porcel B.M."/>
            <person name="Poulsen N."/>
            <person name="Robison M."/>
            <person name="Rychlewski L."/>
            <person name="Rynearson T.A."/>
            <person name="Schmutz J."/>
            <person name="Shapiro H."/>
            <person name="Siaut M."/>
            <person name="Stanley M."/>
            <person name="Sussman M.R."/>
            <person name="Taylor A.R."/>
            <person name="Vardi A."/>
            <person name="von Dassow P."/>
            <person name="Vyverman W."/>
            <person name="Willis A."/>
            <person name="Wyrwicz L.S."/>
            <person name="Rokhsar D.S."/>
            <person name="Weissenbach J."/>
            <person name="Armbrust E.V."/>
            <person name="Green B.R."/>
            <person name="Van de Peer Y."/>
            <person name="Grigoriev I.V."/>
        </authorList>
    </citation>
    <scope>NUCLEOTIDE SEQUENCE [LARGE SCALE GENOMIC DNA]</scope>
    <source>
        <strain evidence="3 4">CCMP1335</strain>
    </source>
</reference>
<dbReference type="PaxDb" id="35128-Thaps22837"/>
<sequence length="1460" mass="157479">MSSTSKQDPDPSKRRPLPPPPAATSSQQHHIHSTHPQQHSLPFNQRQQHLSTPDTKPMPPPPPALAEESSNPIGFAGSSAMKDMPRHGVPNNSRGSAHCRNGRPVSVGSGASAITAPVQNYSGTAFATNSDRISDTTKIAMESIATKRASPVAPPSAAAAQQTPYPQYHSSPYNQSQYTSPYLQSGVGSDTLKARNVGAQTNATNSVGYKSTDGGSRPTPSYLLSNNSINTQKQQLQQRGSNAHSKYNNNGAIAILLLPSLILLLIYEMSTSLPLIMFLCFGLLVYAMDLANFGSTKGYYTVLFIWGGCFFLSLVVGRDMMTSGMMTVGSFAGSDGASDEDVLSTGNGRGGNFVVSWMVLTKWIVSSVLLFCLCQWLHHQIPTLARILERMIHSALPPVSAALVSYGLAASSLSASFITWDVDSSAVILPYIFAFQLALGIWLVGAAPSMLGGNEVEQSKTIDGDDKKDRLDNAPTFNCAIGPWEGRLLSNLLVFAPLIVHLVTFRQRFVYYASYDDLYDFLLIATVPYIFHYLLASNGVFDERWRRSLIWLLKAGTSPVGGRTLRGAAVPMVVSLVSCIALQQRYLVSLCARASYIINGHDGVISPTLASLFLTLGTLLAYVTIWFFGRQTTEGEYLLGEYHEDVFQLLLGASAVSFGMSCSPPWTFLPVPMLAAESLALWVITKQLRYAMLTIFVFFTCGTILIAYRLTFLSETVEILPGIRIGLKSFAQMAMSTSFWLILLVGLVHRAPGGFLAEKMKKWDFTGICFSLYGLVLVALEFSLLRCPMPLYSRDSFEVGKVAVYSAATSYFTGLLVLVITWHMKRQKLISMGNAMVSASVAIGKMLAVLLEANVLDGDDSLRMLLLRWAIATSLLVTIYAPYVLKPVHVKMSVHTKRNLGPSGKPTNDLPKNAFLTVVIYCAVLLPIVIVLSVRLLIEPLVGLLTGHNKAAFYMTSPRLSEVIGYSASLWGLAVLQMIKHFLPDGGADVMRKLSALTFVMGLFLSFCSPAGFGASQPVEDSLFKSVSSLDVDDGSSSGGWGLISAFLAIILALTGPLELRDVKSTSGKSDTKHLFRLMIFGILFGCGLAWLIVMQSMCKDIFIPIFVTAFSSMAMAFLGTIASVMAYFLETKDFSEAEQIANVWLGVAFPIFFLIASVSLSAHSLSFGIGGWASTYLSVCGLVSVAFTVMVRLRKEKNATTRGYGNVACVISWLCAISTVYGRYGVAGVGVVGSTHVAGIPASVVGTLLCSPILLLLEGEPSKGRRKLYHTSTSSKRKKGLVLQSLPWIAPLLTGTIGIFLISTLYAIFLRGCGLSKFSLIFGAGDVIKNQEDVFSHVYGSVRHTRAGGLDDVASLAQKSVVHTRTMIAAARLSGSGIWTSKSFFGPVMHFVGLVVSLPGLRSLVQHSWGGKAPPSSKVVILLPLQILAMFLGKGIPSLVAAAAIGFFGGLAQLSALRT</sequence>
<feature type="region of interest" description="Disordered" evidence="1">
    <location>
        <begin position="146"/>
        <end position="180"/>
    </location>
</feature>
<name>B8C3F1_THAPS</name>
<feature type="transmembrane region" description="Helical" evidence="2">
    <location>
        <begin position="866"/>
        <end position="885"/>
    </location>
</feature>
<feature type="transmembrane region" description="Helical" evidence="2">
    <location>
        <begin position="1237"/>
        <end position="1258"/>
    </location>
</feature>
<feature type="transmembrane region" description="Helical" evidence="2">
    <location>
        <begin position="399"/>
        <end position="420"/>
    </location>
</feature>
<feature type="transmembrane region" description="Helical" evidence="2">
    <location>
        <begin position="521"/>
        <end position="541"/>
    </location>
</feature>
<feature type="transmembrane region" description="Helical" evidence="2">
    <location>
        <begin position="730"/>
        <end position="751"/>
    </location>
</feature>
<feature type="region of interest" description="Disordered" evidence="1">
    <location>
        <begin position="1"/>
        <end position="102"/>
    </location>
</feature>
<dbReference type="KEGG" id="tps:THAPSDRAFT_22837"/>
<organism evidence="3 4">
    <name type="scientific">Thalassiosira pseudonana</name>
    <name type="common">Marine diatom</name>
    <name type="synonym">Cyclotella nana</name>
    <dbReference type="NCBI Taxonomy" id="35128"/>
    <lineage>
        <taxon>Eukaryota</taxon>
        <taxon>Sar</taxon>
        <taxon>Stramenopiles</taxon>
        <taxon>Ochrophyta</taxon>
        <taxon>Bacillariophyta</taxon>
        <taxon>Coscinodiscophyceae</taxon>
        <taxon>Thalassiosirophycidae</taxon>
        <taxon>Thalassiosirales</taxon>
        <taxon>Thalassiosiraceae</taxon>
        <taxon>Thalassiosira</taxon>
    </lineage>
</organism>
<feature type="transmembrane region" description="Helical" evidence="2">
    <location>
        <begin position="690"/>
        <end position="710"/>
    </location>
</feature>
<keyword evidence="2" id="KW-0472">Membrane</keyword>
<feature type="transmembrane region" description="Helical" evidence="2">
    <location>
        <begin position="1142"/>
        <end position="1164"/>
    </location>
</feature>
<feature type="transmembrane region" description="Helical" evidence="2">
    <location>
        <begin position="763"/>
        <end position="782"/>
    </location>
</feature>
<proteinExistence type="predicted"/>
<feature type="region of interest" description="Disordered" evidence="1">
    <location>
        <begin position="203"/>
        <end position="224"/>
    </location>
</feature>
<feature type="transmembrane region" description="Helical" evidence="2">
    <location>
        <begin position="273"/>
        <end position="291"/>
    </location>
</feature>
<feature type="transmembrane region" description="Helical" evidence="2">
    <location>
        <begin position="829"/>
        <end position="851"/>
    </location>
</feature>
<keyword evidence="2" id="KW-0812">Transmembrane</keyword>
<feature type="transmembrane region" description="Helical" evidence="2">
    <location>
        <begin position="609"/>
        <end position="629"/>
    </location>
</feature>
<dbReference type="EMBL" id="CM000642">
    <property type="protein sequence ID" value="EED92110.1"/>
    <property type="molecule type" value="Genomic_DNA"/>
</dbReference>
<feature type="transmembrane region" description="Helical" evidence="2">
    <location>
        <begin position="1035"/>
        <end position="1054"/>
    </location>
</feature>
<dbReference type="HOGENOM" id="CLU_257646_0_0_1"/>
<dbReference type="OMA" id="VISWLCA"/>
<feature type="compositionally biased region" description="Low complexity" evidence="1">
    <location>
        <begin position="149"/>
        <end position="168"/>
    </location>
</feature>
<feature type="transmembrane region" description="Helical" evidence="2">
    <location>
        <begin position="1287"/>
        <end position="1310"/>
    </location>
</feature>
<feature type="transmembrane region" description="Helical" evidence="2">
    <location>
        <begin position="963"/>
        <end position="983"/>
    </location>
</feature>
<keyword evidence="4" id="KW-1185">Reference proteome</keyword>
<feature type="transmembrane region" description="Helical" evidence="2">
    <location>
        <begin position="488"/>
        <end position="509"/>
    </location>
</feature>
<feature type="transmembrane region" description="Helical" evidence="2">
    <location>
        <begin position="914"/>
        <end position="938"/>
    </location>
</feature>
<protein>
    <submittedName>
        <fullName evidence="3">Uncharacterized protein</fullName>
    </submittedName>
</protein>
<dbReference type="GeneID" id="7448180"/>
<feature type="transmembrane region" description="Helical" evidence="2">
    <location>
        <begin position="1075"/>
        <end position="1096"/>
    </location>
</feature>
<evidence type="ECO:0000256" key="2">
    <source>
        <dbReference type="SAM" id="Phobius"/>
    </source>
</evidence>
<feature type="transmembrane region" description="Helical" evidence="2">
    <location>
        <begin position="298"/>
        <end position="316"/>
    </location>
</feature>
<dbReference type="Proteomes" id="UP000001449">
    <property type="component" value="Chromosome 5"/>
</dbReference>
<feature type="transmembrane region" description="Helical" evidence="2">
    <location>
        <begin position="1102"/>
        <end position="1130"/>
    </location>
</feature>
<feature type="transmembrane region" description="Helical" evidence="2">
    <location>
        <begin position="1204"/>
        <end position="1225"/>
    </location>
</feature>